<comment type="catalytic activity">
    <reaction evidence="4">
        <text>RX + glutathione = an S-substituted glutathione + a halide anion + H(+)</text>
        <dbReference type="Rhea" id="RHEA:16437"/>
        <dbReference type="ChEBI" id="CHEBI:15378"/>
        <dbReference type="ChEBI" id="CHEBI:16042"/>
        <dbReference type="ChEBI" id="CHEBI:17792"/>
        <dbReference type="ChEBI" id="CHEBI:57925"/>
        <dbReference type="ChEBI" id="CHEBI:90779"/>
        <dbReference type="EC" id="2.5.1.18"/>
    </reaction>
</comment>
<feature type="domain" description="GST C-terminal" evidence="6">
    <location>
        <begin position="88"/>
        <end position="211"/>
    </location>
</feature>
<dbReference type="InterPro" id="IPR010987">
    <property type="entry name" value="Glutathione-S-Trfase_C-like"/>
</dbReference>
<dbReference type="InterPro" id="IPR004046">
    <property type="entry name" value="GST_C"/>
</dbReference>
<dbReference type="Gene3D" id="3.40.30.10">
    <property type="entry name" value="Glutaredoxin"/>
    <property type="match status" value="1"/>
</dbReference>
<dbReference type="GO" id="GO:0004364">
    <property type="term" value="F:glutathione transferase activity"/>
    <property type="evidence" value="ECO:0007669"/>
    <property type="project" value="UniProtKB-EC"/>
</dbReference>
<feature type="domain" description="GST N-terminal" evidence="5">
    <location>
        <begin position="1"/>
        <end position="86"/>
    </location>
</feature>
<dbReference type="InterPro" id="IPR004045">
    <property type="entry name" value="Glutathione_S-Trfase_N"/>
</dbReference>
<keyword evidence="2" id="KW-0808">Transferase</keyword>
<evidence type="ECO:0000259" key="5">
    <source>
        <dbReference type="PROSITE" id="PS50404"/>
    </source>
</evidence>
<name>A0A9Q0S831_9DIPT</name>
<dbReference type="PANTHER" id="PTHR11571">
    <property type="entry name" value="GLUTATHIONE S-TRANSFERASE"/>
    <property type="match status" value="1"/>
</dbReference>
<dbReference type="PROSITE" id="PS50404">
    <property type="entry name" value="GST_NTER"/>
    <property type="match status" value="1"/>
</dbReference>
<comment type="caution">
    <text evidence="7">The sequence shown here is derived from an EMBL/GenBank/DDBJ whole genome shotgun (WGS) entry which is preliminary data.</text>
</comment>
<dbReference type="SFLD" id="SFLDG00363">
    <property type="entry name" value="AMPS_(cytGST):_Alpha-__Mu-__Pi"/>
    <property type="match status" value="1"/>
</dbReference>
<evidence type="ECO:0000256" key="1">
    <source>
        <dbReference type="ARBA" id="ARBA00012452"/>
    </source>
</evidence>
<dbReference type="OrthoDB" id="414243at2759"/>
<dbReference type="SUPFAM" id="SSF47616">
    <property type="entry name" value="GST C-terminal domain-like"/>
    <property type="match status" value="1"/>
</dbReference>
<dbReference type="PANTHER" id="PTHR11571:SF224">
    <property type="entry name" value="HEMATOPOIETIC PROSTAGLANDIN D SYNTHASE"/>
    <property type="match status" value="1"/>
</dbReference>
<dbReference type="EMBL" id="WJQU01000001">
    <property type="protein sequence ID" value="KAJ6646910.1"/>
    <property type="molecule type" value="Genomic_DNA"/>
</dbReference>
<dbReference type="SFLD" id="SFLDG01205">
    <property type="entry name" value="AMPS.1"/>
    <property type="match status" value="1"/>
</dbReference>
<dbReference type="InterPro" id="IPR036249">
    <property type="entry name" value="Thioredoxin-like_sf"/>
</dbReference>
<dbReference type="EC" id="2.5.1.18" evidence="1"/>
<evidence type="ECO:0000313" key="7">
    <source>
        <dbReference type="EMBL" id="KAJ6646910.1"/>
    </source>
</evidence>
<dbReference type="GO" id="GO:0006749">
    <property type="term" value="P:glutathione metabolic process"/>
    <property type="evidence" value="ECO:0007669"/>
    <property type="project" value="TreeGrafter"/>
</dbReference>
<evidence type="ECO:0000256" key="2">
    <source>
        <dbReference type="ARBA" id="ARBA00022679"/>
    </source>
</evidence>
<keyword evidence="8" id="KW-1185">Reference proteome</keyword>
<dbReference type="Proteomes" id="UP001151699">
    <property type="component" value="Chromosome A"/>
</dbReference>
<dbReference type="Pfam" id="PF02798">
    <property type="entry name" value="GST_N"/>
    <property type="match status" value="1"/>
</dbReference>
<dbReference type="InterPro" id="IPR050213">
    <property type="entry name" value="GST_superfamily"/>
</dbReference>
<dbReference type="InterPro" id="IPR036282">
    <property type="entry name" value="Glutathione-S-Trfase_C_sf"/>
</dbReference>
<sequence length="211" mass="24049">MSYKLTYFDTEGIAEPIRLLFAYAEQPFEDVRLPKDDFWPKLRPEVKSQFTWGTIPVLELSDHPGQMISQSMAIARFLAKRFDLVGDNDFQSAKCDELGDALKEYISTWSGILHETDPVKRAERFQTALTVETPKTFGKLNEILLTNGGTWLVGNRFSWGDLLLAHTIRSLQKHIGDKADLTAGYPALKTHLENVFNIPTIKAYVEKRDNK</sequence>
<dbReference type="PROSITE" id="PS50405">
    <property type="entry name" value="GST_CTER"/>
    <property type="match status" value="1"/>
</dbReference>
<dbReference type="SUPFAM" id="SSF52833">
    <property type="entry name" value="Thioredoxin-like"/>
    <property type="match status" value="1"/>
</dbReference>
<evidence type="ECO:0000256" key="4">
    <source>
        <dbReference type="ARBA" id="ARBA00047960"/>
    </source>
</evidence>
<dbReference type="Pfam" id="PF14497">
    <property type="entry name" value="GST_C_3"/>
    <property type="match status" value="1"/>
</dbReference>
<gene>
    <name evidence="7" type="primary">GST1_13</name>
    <name evidence="7" type="ORF">Bhyg_02124</name>
</gene>
<reference evidence="7" key="1">
    <citation type="submission" date="2022-07" db="EMBL/GenBank/DDBJ databases">
        <authorList>
            <person name="Trinca V."/>
            <person name="Uliana J.V.C."/>
            <person name="Torres T.T."/>
            <person name="Ward R.J."/>
            <person name="Monesi N."/>
        </authorList>
    </citation>
    <scope>NUCLEOTIDE SEQUENCE</scope>
    <source>
        <strain evidence="7">HSMRA1968</strain>
        <tissue evidence="7">Whole embryos</tissue>
    </source>
</reference>
<evidence type="ECO:0000256" key="3">
    <source>
        <dbReference type="ARBA" id="ARBA00038317"/>
    </source>
</evidence>
<protein>
    <recommendedName>
        <fullName evidence="1">glutathione transferase</fullName>
        <ecNumber evidence="1">2.5.1.18</ecNumber>
    </recommendedName>
</protein>
<dbReference type="AlphaFoldDB" id="A0A9Q0S831"/>
<dbReference type="CDD" id="cd03192">
    <property type="entry name" value="GST_C_Sigma_like"/>
    <property type="match status" value="1"/>
</dbReference>
<dbReference type="InterPro" id="IPR040079">
    <property type="entry name" value="Glutathione_S-Trfase"/>
</dbReference>
<dbReference type="CDD" id="cd03039">
    <property type="entry name" value="GST_N_Sigma_like"/>
    <property type="match status" value="1"/>
</dbReference>
<organism evidence="7 8">
    <name type="scientific">Pseudolycoriella hygida</name>
    <dbReference type="NCBI Taxonomy" id="35572"/>
    <lineage>
        <taxon>Eukaryota</taxon>
        <taxon>Metazoa</taxon>
        <taxon>Ecdysozoa</taxon>
        <taxon>Arthropoda</taxon>
        <taxon>Hexapoda</taxon>
        <taxon>Insecta</taxon>
        <taxon>Pterygota</taxon>
        <taxon>Neoptera</taxon>
        <taxon>Endopterygota</taxon>
        <taxon>Diptera</taxon>
        <taxon>Nematocera</taxon>
        <taxon>Sciaroidea</taxon>
        <taxon>Sciaridae</taxon>
        <taxon>Pseudolycoriella</taxon>
    </lineage>
</organism>
<comment type="similarity">
    <text evidence="3">Belongs to the GST superfamily. Sigma family.</text>
</comment>
<proteinExistence type="inferred from homology"/>
<evidence type="ECO:0000259" key="6">
    <source>
        <dbReference type="PROSITE" id="PS50405"/>
    </source>
</evidence>
<dbReference type="SFLD" id="SFLDS00019">
    <property type="entry name" value="Glutathione_Transferase_(cytos"/>
    <property type="match status" value="1"/>
</dbReference>
<evidence type="ECO:0000313" key="8">
    <source>
        <dbReference type="Proteomes" id="UP001151699"/>
    </source>
</evidence>
<dbReference type="Gene3D" id="1.20.1050.10">
    <property type="match status" value="1"/>
</dbReference>
<accession>A0A9Q0S831</accession>